<evidence type="ECO:0008006" key="4">
    <source>
        <dbReference type="Google" id="ProtNLM"/>
    </source>
</evidence>
<sequence>MNTPTLINEIKQRMAQGESKEAIFAHLRSRVDKEHRLALMIASVVSPERAAQHRLAHRNLIGLVFLLTIPMMWLAHYFVTDIQQQRGPLEWFFTACIGLLFPVINGIGMWRLRLHAFTNFLTFGFLFIVMTIITMQQHAISWSWGIVVGLLAALALLSYCLYVRALLFPAVSLTGSVKQTANSHYRLD</sequence>
<comment type="caution">
    <text evidence="2">The sequence shown here is derived from an EMBL/GenBank/DDBJ whole genome shotgun (WGS) entry which is preliminary data.</text>
</comment>
<gene>
    <name evidence="2" type="ORF">ACFODT_04040</name>
</gene>
<dbReference type="Proteomes" id="UP001595384">
    <property type="component" value="Unassembled WGS sequence"/>
</dbReference>
<keyword evidence="3" id="KW-1185">Reference proteome</keyword>
<organism evidence="2 3">
    <name type="scientific">Vibrio zhugei</name>
    <dbReference type="NCBI Taxonomy" id="2479546"/>
    <lineage>
        <taxon>Bacteria</taxon>
        <taxon>Pseudomonadati</taxon>
        <taxon>Pseudomonadota</taxon>
        <taxon>Gammaproteobacteria</taxon>
        <taxon>Vibrionales</taxon>
        <taxon>Vibrionaceae</taxon>
        <taxon>Vibrio</taxon>
    </lineage>
</organism>
<dbReference type="RefSeq" id="WP_123017083.1">
    <property type="nucleotide sequence ID" value="NZ_AP024911.1"/>
</dbReference>
<feature type="transmembrane region" description="Helical" evidence="1">
    <location>
        <begin position="59"/>
        <end position="79"/>
    </location>
</feature>
<name>A0ABV7C9G5_9VIBR</name>
<proteinExistence type="predicted"/>
<evidence type="ECO:0000313" key="2">
    <source>
        <dbReference type="EMBL" id="MFC3023000.1"/>
    </source>
</evidence>
<accession>A0ABV7C9G5</accession>
<keyword evidence="1" id="KW-1133">Transmembrane helix</keyword>
<feature type="transmembrane region" description="Helical" evidence="1">
    <location>
        <begin position="117"/>
        <end position="136"/>
    </location>
</feature>
<protein>
    <recommendedName>
        <fullName evidence="4">DUF2157 domain-containing protein</fullName>
    </recommendedName>
</protein>
<feature type="transmembrane region" description="Helical" evidence="1">
    <location>
        <begin position="91"/>
        <end position="110"/>
    </location>
</feature>
<keyword evidence="1" id="KW-0472">Membrane</keyword>
<feature type="transmembrane region" description="Helical" evidence="1">
    <location>
        <begin position="142"/>
        <end position="162"/>
    </location>
</feature>
<evidence type="ECO:0000313" key="3">
    <source>
        <dbReference type="Proteomes" id="UP001595384"/>
    </source>
</evidence>
<dbReference type="EMBL" id="JBHRSE010000030">
    <property type="protein sequence ID" value="MFC3023000.1"/>
    <property type="molecule type" value="Genomic_DNA"/>
</dbReference>
<keyword evidence="1" id="KW-0812">Transmembrane</keyword>
<reference evidence="3" key="1">
    <citation type="journal article" date="2019" name="Int. J. Syst. Evol. Microbiol.">
        <title>The Global Catalogue of Microorganisms (GCM) 10K type strain sequencing project: providing services to taxonomists for standard genome sequencing and annotation.</title>
        <authorList>
            <consortium name="The Broad Institute Genomics Platform"/>
            <consortium name="The Broad Institute Genome Sequencing Center for Infectious Disease"/>
            <person name="Wu L."/>
            <person name="Ma J."/>
        </authorList>
    </citation>
    <scope>NUCLEOTIDE SEQUENCE [LARGE SCALE GENOMIC DNA]</scope>
    <source>
        <strain evidence="3">KCTC 62784</strain>
    </source>
</reference>
<evidence type="ECO:0000256" key="1">
    <source>
        <dbReference type="SAM" id="Phobius"/>
    </source>
</evidence>